<protein>
    <submittedName>
        <fullName evidence="2">Uncharacterized protein</fullName>
    </submittedName>
</protein>
<dbReference type="Proteomes" id="UP001152622">
    <property type="component" value="Chromosome 14"/>
</dbReference>
<feature type="compositionally biased region" description="Basic and acidic residues" evidence="1">
    <location>
        <begin position="74"/>
        <end position="83"/>
    </location>
</feature>
<organism evidence="2 3">
    <name type="scientific">Synaphobranchus kaupii</name>
    <name type="common">Kaup's arrowtooth eel</name>
    <dbReference type="NCBI Taxonomy" id="118154"/>
    <lineage>
        <taxon>Eukaryota</taxon>
        <taxon>Metazoa</taxon>
        <taxon>Chordata</taxon>
        <taxon>Craniata</taxon>
        <taxon>Vertebrata</taxon>
        <taxon>Euteleostomi</taxon>
        <taxon>Actinopterygii</taxon>
        <taxon>Neopterygii</taxon>
        <taxon>Teleostei</taxon>
        <taxon>Anguilliformes</taxon>
        <taxon>Synaphobranchidae</taxon>
        <taxon>Synaphobranchus</taxon>
    </lineage>
</organism>
<feature type="region of interest" description="Disordered" evidence="1">
    <location>
        <begin position="57"/>
        <end position="110"/>
    </location>
</feature>
<dbReference type="EMBL" id="JAINUF010000014">
    <property type="protein sequence ID" value="KAJ8342484.1"/>
    <property type="molecule type" value="Genomic_DNA"/>
</dbReference>
<proteinExistence type="predicted"/>
<name>A0A9Q1EPB9_SYNKA</name>
<evidence type="ECO:0000313" key="3">
    <source>
        <dbReference type="Proteomes" id="UP001152622"/>
    </source>
</evidence>
<evidence type="ECO:0000313" key="2">
    <source>
        <dbReference type="EMBL" id="KAJ8342484.1"/>
    </source>
</evidence>
<keyword evidence="3" id="KW-1185">Reference proteome</keyword>
<dbReference type="AlphaFoldDB" id="A0A9Q1EPB9"/>
<evidence type="ECO:0000256" key="1">
    <source>
        <dbReference type="SAM" id="MobiDB-lite"/>
    </source>
</evidence>
<gene>
    <name evidence="2" type="ORF">SKAU_G00324120</name>
</gene>
<comment type="caution">
    <text evidence="2">The sequence shown here is derived from an EMBL/GenBank/DDBJ whole genome shotgun (WGS) entry which is preliminary data.</text>
</comment>
<sequence length="155" mass="16897">MGSGVGGSAIELRGRPRKIRRRANGRRTGRPVSRASSETSISIYGLYKVCLTKGPTCRNISGSEETSPRKARSSVRDSHRERASMPSPAHSIMRSGRFGTRGRGAERRAASLPEISVSVEVTSAKRRQQPARLMEDKHTALLVQSLFVTAPPCPQ</sequence>
<feature type="region of interest" description="Disordered" evidence="1">
    <location>
        <begin position="1"/>
        <end position="37"/>
    </location>
</feature>
<feature type="compositionally biased region" description="Basic residues" evidence="1">
    <location>
        <begin position="15"/>
        <end position="29"/>
    </location>
</feature>
<reference evidence="2" key="1">
    <citation type="journal article" date="2023" name="Science">
        <title>Genome structures resolve the early diversification of teleost fishes.</title>
        <authorList>
            <person name="Parey E."/>
            <person name="Louis A."/>
            <person name="Montfort J."/>
            <person name="Bouchez O."/>
            <person name="Roques C."/>
            <person name="Iampietro C."/>
            <person name="Lluch J."/>
            <person name="Castinel A."/>
            <person name="Donnadieu C."/>
            <person name="Desvignes T."/>
            <person name="Floi Bucao C."/>
            <person name="Jouanno E."/>
            <person name="Wen M."/>
            <person name="Mejri S."/>
            <person name="Dirks R."/>
            <person name="Jansen H."/>
            <person name="Henkel C."/>
            <person name="Chen W.J."/>
            <person name="Zahm M."/>
            <person name="Cabau C."/>
            <person name="Klopp C."/>
            <person name="Thompson A.W."/>
            <person name="Robinson-Rechavi M."/>
            <person name="Braasch I."/>
            <person name="Lecointre G."/>
            <person name="Bobe J."/>
            <person name="Postlethwait J.H."/>
            <person name="Berthelot C."/>
            <person name="Roest Crollius H."/>
            <person name="Guiguen Y."/>
        </authorList>
    </citation>
    <scope>NUCLEOTIDE SEQUENCE</scope>
    <source>
        <strain evidence="2">WJC10195</strain>
    </source>
</reference>
<accession>A0A9Q1EPB9</accession>